<dbReference type="OrthoDB" id="1929004at2759"/>
<dbReference type="Pfam" id="PF10714">
    <property type="entry name" value="LEA_6"/>
    <property type="match status" value="1"/>
</dbReference>
<gene>
    <name evidence="2" type="ORF">D8674_013627</name>
</gene>
<reference evidence="3" key="2">
    <citation type="submission" date="2019-10" db="EMBL/GenBank/DDBJ databases">
        <title>A de novo genome assembly of a pear dwarfing rootstock.</title>
        <authorList>
            <person name="Wang F."/>
            <person name="Wang J."/>
            <person name="Li S."/>
            <person name="Zhang Y."/>
            <person name="Fang M."/>
            <person name="Ma L."/>
            <person name="Zhao Y."/>
            <person name="Jiang S."/>
        </authorList>
    </citation>
    <scope>NUCLEOTIDE SEQUENCE [LARGE SCALE GENOMIC DNA]</scope>
</reference>
<evidence type="ECO:0000313" key="2">
    <source>
        <dbReference type="EMBL" id="KAB2617758.1"/>
    </source>
</evidence>
<evidence type="ECO:0000313" key="3">
    <source>
        <dbReference type="Proteomes" id="UP000327157"/>
    </source>
</evidence>
<comment type="caution">
    <text evidence="2">The sequence shown here is derived from an EMBL/GenBank/DDBJ whole genome shotgun (WGS) entry which is preliminary data.</text>
</comment>
<dbReference type="EMBL" id="SMOL01000401">
    <property type="protein sequence ID" value="KAB2617758.1"/>
    <property type="molecule type" value="Genomic_DNA"/>
</dbReference>
<accession>A0A5N5GR55</accession>
<reference evidence="2 3" key="1">
    <citation type="submission" date="2019-09" db="EMBL/GenBank/DDBJ databases">
        <authorList>
            <person name="Ou C."/>
        </authorList>
    </citation>
    <scope>NUCLEOTIDE SEQUENCE [LARGE SCALE GENOMIC DNA]</scope>
    <source>
        <strain evidence="2">S2</strain>
        <tissue evidence="2">Leaf</tissue>
    </source>
</reference>
<dbReference type="Proteomes" id="UP000327157">
    <property type="component" value="Chromosome 15"/>
</dbReference>
<proteinExistence type="predicted"/>
<feature type="compositionally biased region" description="Polar residues" evidence="1">
    <location>
        <begin position="121"/>
        <end position="131"/>
    </location>
</feature>
<feature type="region of interest" description="Disordered" evidence="1">
    <location>
        <begin position="57"/>
        <end position="131"/>
    </location>
</feature>
<sequence>MPHKKIVADQLRCATRVLIQTRGRVRELYQNIIKAMQTTRKPVKYWKTNSLEIEISEMASNQEQQSRKPAEGEAKGKVEEGLPMKDSPYLQYDNLEDYKRQAYGTEGHQKVEPGRGAGSTEAPTVSGATVSSQGIMDDVDYSMPVGVGTTPAFFLK</sequence>
<name>A0A5N5GR55_9ROSA</name>
<dbReference type="InterPro" id="IPR018930">
    <property type="entry name" value="LEA-18"/>
</dbReference>
<organism evidence="2 3">
    <name type="scientific">Pyrus ussuriensis x Pyrus communis</name>
    <dbReference type="NCBI Taxonomy" id="2448454"/>
    <lineage>
        <taxon>Eukaryota</taxon>
        <taxon>Viridiplantae</taxon>
        <taxon>Streptophyta</taxon>
        <taxon>Embryophyta</taxon>
        <taxon>Tracheophyta</taxon>
        <taxon>Spermatophyta</taxon>
        <taxon>Magnoliopsida</taxon>
        <taxon>eudicotyledons</taxon>
        <taxon>Gunneridae</taxon>
        <taxon>Pentapetalae</taxon>
        <taxon>rosids</taxon>
        <taxon>fabids</taxon>
        <taxon>Rosales</taxon>
        <taxon>Rosaceae</taxon>
        <taxon>Amygdaloideae</taxon>
        <taxon>Maleae</taxon>
        <taxon>Pyrus</taxon>
    </lineage>
</organism>
<keyword evidence="3" id="KW-1185">Reference proteome</keyword>
<evidence type="ECO:0000256" key="1">
    <source>
        <dbReference type="SAM" id="MobiDB-lite"/>
    </source>
</evidence>
<dbReference type="AlphaFoldDB" id="A0A5N5GR55"/>
<feature type="compositionally biased region" description="Basic and acidic residues" evidence="1">
    <location>
        <begin position="65"/>
        <end position="83"/>
    </location>
</feature>
<reference evidence="2 3" key="3">
    <citation type="submission" date="2019-11" db="EMBL/GenBank/DDBJ databases">
        <title>A de novo genome assembly of a pear dwarfing rootstock.</title>
        <authorList>
            <person name="Wang F."/>
            <person name="Wang J."/>
            <person name="Li S."/>
            <person name="Zhang Y."/>
            <person name="Fang M."/>
            <person name="Ma L."/>
            <person name="Zhao Y."/>
            <person name="Jiang S."/>
        </authorList>
    </citation>
    <scope>NUCLEOTIDE SEQUENCE [LARGE SCALE GENOMIC DNA]</scope>
    <source>
        <strain evidence="2">S2</strain>
        <tissue evidence="2">Leaf</tissue>
    </source>
</reference>
<protein>
    <submittedName>
        <fullName evidence="2">Uncharacterized protein</fullName>
    </submittedName>
</protein>